<accession>A0A643JY62</accession>
<dbReference type="InterPro" id="IPR006311">
    <property type="entry name" value="TAT_signal"/>
</dbReference>
<dbReference type="EMBL" id="VZUS01000001">
    <property type="protein sequence ID" value="KAB1188198.1"/>
    <property type="molecule type" value="Genomic_DNA"/>
</dbReference>
<evidence type="ECO:0008006" key="2">
    <source>
        <dbReference type="Google" id="ProtNLM"/>
    </source>
</evidence>
<proteinExistence type="predicted"/>
<dbReference type="PROSITE" id="PS51318">
    <property type="entry name" value="TAT"/>
    <property type="match status" value="1"/>
</dbReference>
<dbReference type="RefSeq" id="WP_151137546.1">
    <property type="nucleotide sequence ID" value="NZ_VZUS01000001.1"/>
</dbReference>
<reference evidence="1" key="1">
    <citation type="submission" date="2019-09" db="EMBL/GenBank/DDBJ databases">
        <title>Genomic analysis of Haloferax sp. CBA1149.</title>
        <authorList>
            <person name="Roh S.W."/>
        </authorList>
    </citation>
    <scope>NUCLEOTIDE SEQUENCE</scope>
    <source>
        <strain evidence="1">CBA1149</strain>
    </source>
</reference>
<sequence length="183" mass="19936">MTNETQNSRPTRRRFLRTSGLVVGGLALGVGATGTAAARVEVANGWYEGEEIYYIAKGVEKGVTERGENDIFLIGGDREWQAQVVEFIPGESGYSPHWNVNLVKTAPGKYVTDIANSPYVSAHYPEALFDDVEDIRDAEVAGLVTITKPGTVVLCPIVPERVADAPGTTELPEDFPRPWPNTF</sequence>
<evidence type="ECO:0000313" key="1">
    <source>
        <dbReference type="EMBL" id="KAB1188198.1"/>
    </source>
</evidence>
<name>A0A643JY62_9EURY</name>
<gene>
    <name evidence="1" type="ORF">Hfx1149_09205</name>
</gene>
<comment type="caution">
    <text evidence="1">The sequence shown here is derived from an EMBL/GenBank/DDBJ whole genome shotgun (WGS) entry which is preliminary data.</text>
</comment>
<protein>
    <recommendedName>
        <fullName evidence="2">Twin-arginine translocation signal domain-containing protein</fullName>
    </recommendedName>
</protein>
<dbReference type="AlphaFoldDB" id="A0A643JY62"/>
<organism evidence="1">
    <name type="scientific">Haloferax sp. CBA1149</name>
    <dbReference type="NCBI Taxonomy" id="2650753"/>
    <lineage>
        <taxon>Archaea</taxon>
        <taxon>Methanobacteriati</taxon>
        <taxon>Methanobacteriota</taxon>
        <taxon>Stenosarchaea group</taxon>
        <taxon>Halobacteria</taxon>
        <taxon>Halobacteriales</taxon>
        <taxon>Haloferacaceae</taxon>
        <taxon>Haloferax</taxon>
    </lineage>
</organism>